<dbReference type="AlphaFoldDB" id="A0A7S0LI49"/>
<feature type="region of interest" description="Disordered" evidence="1">
    <location>
        <begin position="145"/>
        <end position="173"/>
    </location>
</feature>
<evidence type="ECO:0000313" key="2">
    <source>
        <dbReference type="EMBL" id="CAD8611737.1"/>
    </source>
</evidence>
<reference evidence="2" key="1">
    <citation type="submission" date="2021-01" db="EMBL/GenBank/DDBJ databases">
        <authorList>
            <person name="Corre E."/>
            <person name="Pelletier E."/>
            <person name="Niang G."/>
            <person name="Scheremetjew M."/>
            <person name="Finn R."/>
            <person name="Kale V."/>
            <person name="Holt S."/>
            <person name="Cochrane G."/>
            <person name="Meng A."/>
            <person name="Brown T."/>
            <person name="Cohen L."/>
        </authorList>
    </citation>
    <scope>NUCLEOTIDE SEQUENCE</scope>
    <source>
        <strain evidence="2">PLY182g</strain>
    </source>
</reference>
<proteinExistence type="predicted"/>
<evidence type="ECO:0000256" key="1">
    <source>
        <dbReference type="SAM" id="MobiDB-lite"/>
    </source>
</evidence>
<organism evidence="2">
    <name type="scientific">Coccolithus braarudii</name>
    <dbReference type="NCBI Taxonomy" id="221442"/>
    <lineage>
        <taxon>Eukaryota</taxon>
        <taxon>Haptista</taxon>
        <taxon>Haptophyta</taxon>
        <taxon>Prymnesiophyceae</taxon>
        <taxon>Coccolithales</taxon>
        <taxon>Coccolithaceae</taxon>
        <taxon>Coccolithus</taxon>
    </lineage>
</organism>
<accession>A0A7S0LI49</accession>
<sequence>MGVIKRYSLSGHRPAYWDVTYQVPKAVEAGNLPVGAKSEKPKNEFDTRHYKRNKIEWKGQDDSVRLDYSYGTNKLVNYDLIEKNSVVSPHIPQPEWWYKQQAIVDHFEELDLPVPPGQPTKVSTFHISKQGFAMKHVIDPDILTDPNGGLWREPAKETAKDTEAAPAAKKSDS</sequence>
<name>A0A7S0LI49_9EUKA</name>
<dbReference type="EMBL" id="HBEY01031762">
    <property type="protein sequence ID" value="CAD8611737.1"/>
    <property type="molecule type" value="Transcribed_RNA"/>
</dbReference>
<gene>
    <name evidence="2" type="ORF">CPEL01642_LOCUS15117</name>
</gene>
<feature type="compositionally biased region" description="Basic and acidic residues" evidence="1">
    <location>
        <begin position="153"/>
        <end position="173"/>
    </location>
</feature>
<protein>
    <submittedName>
        <fullName evidence="2">Uncharacterized protein</fullName>
    </submittedName>
</protein>